<dbReference type="Pfam" id="PF10604">
    <property type="entry name" value="Polyketide_cyc2"/>
    <property type="match status" value="1"/>
</dbReference>
<protein>
    <submittedName>
        <fullName evidence="1">Polyketide cyclase / dehydrase and lipid transport</fullName>
    </submittedName>
</protein>
<evidence type="ECO:0000313" key="1">
    <source>
        <dbReference type="EMBL" id="SFO24039.1"/>
    </source>
</evidence>
<dbReference type="InterPro" id="IPR019587">
    <property type="entry name" value="Polyketide_cyclase/dehydratase"/>
</dbReference>
<organism evidence="1 2">
    <name type="scientific">Geodermatophilus obscurus</name>
    <dbReference type="NCBI Taxonomy" id="1861"/>
    <lineage>
        <taxon>Bacteria</taxon>
        <taxon>Bacillati</taxon>
        <taxon>Actinomycetota</taxon>
        <taxon>Actinomycetes</taxon>
        <taxon>Geodermatophilales</taxon>
        <taxon>Geodermatophilaceae</taxon>
        <taxon>Geodermatophilus</taxon>
    </lineage>
</organism>
<dbReference type="Gene3D" id="3.30.530.20">
    <property type="match status" value="1"/>
</dbReference>
<proteinExistence type="predicted"/>
<dbReference type="Proteomes" id="UP000183642">
    <property type="component" value="Unassembled WGS sequence"/>
</dbReference>
<dbReference type="SUPFAM" id="SSF55961">
    <property type="entry name" value="Bet v1-like"/>
    <property type="match status" value="1"/>
</dbReference>
<sequence>MRYADGPTVEVQTLVAAPPAVVWALVSDVTTPVEFSAELQEVRWLDERRFVGRNSHPAVGEWETTCTVVEAEPGRAFGWVVGDPERPAAAWRFTVEPADGGTLLRQWMRMGPGRSGLTPAIEAHPDKEERIVARRLAEHRENMERTVDGIRRRAEAAGG</sequence>
<dbReference type="AlphaFoldDB" id="A0A1I5FKA1"/>
<dbReference type="EMBL" id="FOWE01000005">
    <property type="protein sequence ID" value="SFO24039.1"/>
    <property type="molecule type" value="Genomic_DNA"/>
</dbReference>
<reference evidence="2" key="1">
    <citation type="submission" date="2016-10" db="EMBL/GenBank/DDBJ databases">
        <authorList>
            <person name="Varghese N."/>
            <person name="Submissions S."/>
        </authorList>
    </citation>
    <scope>NUCLEOTIDE SEQUENCE [LARGE SCALE GENOMIC DNA]</scope>
    <source>
        <strain evidence="2">DSM 43161</strain>
    </source>
</reference>
<dbReference type="InterPro" id="IPR023393">
    <property type="entry name" value="START-like_dom_sf"/>
</dbReference>
<keyword evidence="2" id="KW-1185">Reference proteome</keyword>
<evidence type="ECO:0000313" key="2">
    <source>
        <dbReference type="Proteomes" id="UP000183642"/>
    </source>
</evidence>
<dbReference type="OrthoDB" id="191189at2"/>
<dbReference type="CDD" id="cd07812">
    <property type="entry name" value="SRPBCC"/>
    <property type="match status" value="1"/>
</dbReference>
<dbReference type="RefSeq" id="WP_075013857.1">
    <property type="nucleotide sequence ID" value="NZ_FOWE01000005.1"/>
</dbReference>
<accession>A0A1I5FKA1</accession>
<name>A0A1I5FKA1_9ACTN</name>
<gene>
    <name evidence="1" type="ORF">SAMN05660359_02160</name>
</gene>